<feature type="domain" description="Mce/MlaD" evidence="3">
    <location>
        <begin position="56"/>
        <end position="134"/>
    </location>
</feature>
<evidence type="ECO:0000259" key="4">
    <source>
        <dbReference type="Pfam" id="PF11887"/>
    </source>
</evidence>
<dbReference type="InterPro" id="IPR003399">
    <property type="entry name" value="Mce/MlaD"/>
</dbReference>
<keyword evidence="2" id="KW-0472">Membrane</keyword>
<evidence type="ECO:0000313" key="6">
    <source>
        <dbReference type="Proteomes" id="UP000295444"/>
    </source>
</evidence>
<dbReference type="AlphaFoldDB" id="A0A4R6SR05"/>
<feature type="domain" description="Mammalian cell entry C-terminal" evidence="4">
    <location>
        <begin position="141"/>
        <end position="313"/>
    </location>
</feature>
<feature type="compositionally biased region" description="Low complexity" evidence="1">
    <location>
        <begin position="356"/>
        <end position="372"/>
    </location>
</feature>
<dbReference type="InterPro" id="IPR024516">
    <property type="entry name" value="Mce_C"/>
</dbReference>
<dbReference type="PANTHER" id="PTHR33371">
    <property type="entry name" value="INTERMEMBRANE PHOSPHOLIPID TRANSPORT SYSTEM BINDING PROTEIN MLAD-RELATED"/>
    <property type="match status" value="1"/>
</dbReference>
<gene>
    <name evidence="5" type="ORF">EV186_1011691</name>
</gene>
<feature type="region of interest" description="Disordered" evidence="1">
    <location>
        <begin position="356"/>
        <end position="413"/>
    </location>
</feature>
<dbReference type="Proteomes" id="UP000295444">
    <property type="component" value="Unassembled WGS sequence"/>
</dbReference>
<sequence length="413" mass="43033">MGLRDRLRLGNGLRLGKRRGISAAAIASATALLVSGCGFSGIYDLPLPGGADLGDRPYTVKVELRDALDLVPQAGVKVNEVQVGRVDTIGVGKDGWTAEVTVLVNGDVQLPANAVANLRQSSLLGEKYIELSPPADARPQGKLADGAVIGLDRTNRNTEVEEVLGALSMLLNGGGIEQLQTIAKELNNALDGNEPQLRATLTNINTLVTGLDAHRDDITKALDSLSTLSGTLDQQKTKLAGAIEHLGPGLQVLAEQRGQLVTMLKSLDELSGVAVETLNKSQADLVADLKALRPTLQKLAEAGNNLPKALELMFTFPFTDAAIDGVKGDYVNLYLDLDLNLQDVIDNYGRARTNPLDGLPLLGTPLDGKTGTNPNYSPLPLPGDKGSSGGGATQPSSTSGLGSIFGTLLGGGA</sequence>
<dbReference type="PANTHER" id="PTHR33371:SF15">
    <property type="entry name" value="LIPOPROTEIN LPRN"/>
    <property type="match status" value="1"/>
</dbReference>
<comment type="caution">
    <text evidence="5">The sequence shown here is derived from an EMBL/GenBank/DDBJ whole genome shotgun (WGS) entry which is preliminary data.</text>
</comment>
<name>A0A4R6SR05_LABRH</name>
<dbReference type="InterPro" id="IPR005693">
    <property type="entry name" value="Mce"/>
</dbReference>
<evidence type="ECO:0000256" key="2">
    <source>
        <dbReference type="SAM" id="Phobius"/>
    </source>
</evidence>
<keyword evidence="6" id="KW-1185">Reference proteome</keyword>
<organism evidence="5 6">
    <name type="scientific">Labedaea rhizosphaerae</name>
    <dbReference type="NCBI Taxonomy" id="598644"/>
    <lineage>
        <taxon>Bacteria</taxon>
        <taxon>Bacillati</taxon>
        <taxon>Actinomycetota</taxon>
        <taxon>Actinomycetes</taxon>
        <taxon>Pseudonocardiales</taxon>
        <taxon>Pseudonocardiaceae</taxon>
        <taxon>Labedaea</taxon>
    </lineage>
</organism>
<dbReference type="GO" id="GO:0005576">
    <property type="term" value="C:extracellular region"/>
    <property type="evidence" value="ECO:0007669"/>
    <property type="project" value="TreeGrafter"/>
</dbReference>
<dbReference type="InterPro" id="IPR052336">
    <property type="entry name" value="MlaD_Phospholipid_Transporter"/>
</dbReference>
<accession>A0A4R6SR05</accession>
<evidence type="ECO:0000259" key="3">
    <source>
        <dbReference type="Pfam" id="PF02470"/>
    </source>
</evidence>
<evidence type="ECO:0000313" key="5">
    <source>
        <dbReference type="EMBL" id="TDQ05713.1"/>
    </source>
</evidence>
<protein>
    <submittedName>
        <fullName evidence="5">Phospholipid/cholesterol/gamma-HCH transport system substrate-binding protein</fullName>
    </submittedName>
</protein>
<dbReference type="NCBIfam" id="TIGR00996">
    <property type="entry name" value="Mtu_fam_mce"/>
    <property type="match status" value="1"/>
</dbReference>
<keyword evidence="2" id="KW-0812">Transmembrane</keyword>
<dbReference type="OrthoDB" id="9774928at2"/>
<dbReference type="Pfam" id="PF02470">
    <property type="entry name" value="MlaD"/>
    <property type="match status" value="1"/>
</dbReference>
<keyword evidence="2" id="KW-1133">Transmembrane helix</keyword>
<dbReference type="EMBL" id="SNXZ01000001">
    <property type="protein sequence ID" value="TDQ05713.1"/>
    <property type="molecule type" value="Genomic_DNA"/>
</dbReference>
<evidence type="ECO:0000256" key="1">
    <source>
        <dbReference type="SAM" id="MobiDB-lite"/>
    </source>
</evidence>
<reference evidence="5 6" key="1">
    <citation type="submission" date="2019-03" db="EMBL/GenBank/DDBJ databases">
        <title>Genomic Encyclopedia of Type Strains, Phase IV (KMG-IV): sequencing the most valuable type-strain genomes for metagenomic binning, comparative biology and taxonomic classification.</title>
        <authorList>
            <person name="Goeker M."/>
        </authorList>
    </citation>
    <scope>NUCLEOTIDE SEQUENCE [LARGE SCALE GENOMIC DNA]</scope>
    <source>
        <strain evidence="5 6">DSM 45361</strain>
    </source>
</reference>
<dbReference type="RefSeq" id="WP_133848413.1">
    <property type="nucleotide sequence ID" value="NZ_SNXZ01000001.1"/>
</dbReference>
<dbReference type="Pfam" id="PF11887">
    <property type="entry name" value="Mce4_CUP1"/>
    <property type="match status" value="1"/>
</dbReference>
<proteinExistence type="predicted"/>
<feature type="transmembrane region" description="Helical" evidence="2">
    <location>
        <begin position="21"/>
        <end position="43"/>
    </location>
</feature>